<dbReference type="InterPro" id="IPR050743">
    <property type="entry name" value="2-oxoacid_DH_E2_comp"/>
</dbReference>
<dbReference type="InterPro" id="IPR006256">
    <property type="entry name" value="AcTrfase_Pyrv_DH_cplx"/>
</dbReference>
<gene>
    <name evidence="12" type="primary">aceF</name>
    <name evidence="12" type="ORF">GAK35_01081</name>
</gene>
<comment type="cofactor">
    <cofactor evidence="9">
        <name>(R)-lipoate</name>
        <dbReference type="ChEBI" id="CHEBI:83088"/>
    </cofactor>
    <text evidence="9">Binds 2 lipoyl cofactors covalently.</text>
</comment>
<dbReference type="Pfam" id="PF02817">
    <property type="entry name" value="E3_binding"/>
    <property type="match status" value="1"/>
</dbReference>
<evidence type="ECO:0000256" key="8">
    <source>
        <dbReference type="ARBA" id="ARBA00048370"/>
    </source>
</evidence>
<dbReference type="NCBIfam" id="TIGR01348">
    <property type="entry name" value="PDHac_trf_long"/>
    <property type="match status" value="1"/>
</dbReference>
<keyword evidence="12" id="KW-0670">Pyruvate</keyword>
<protein>
    <recommendedName>
        <fullName evidence="9">Acetyltransferase component of pyruvate dehydrogenase complex</fullName>
        <ecNumber evidence="9">2.3.1.12</ecNumber>
    </recommendedName>
</protein>
<evidence type="ECO:0000256" key="9">
    <source>
        <dbReference type="RuleBase" id="RU361137"/>
    </source>
</evidence>
<evidence type="ECO:0000256" key="1">
    <source>
        <dbReference type="ARBA" id="ARBA00007317"/>
    </source>
</evidence>
<dbReference type="PROSITE" id="PS00189">
    <property type="entry name" value="LIPOYL"/>
    <property type="match status" value="2"/>
</dbReference>
<name>A0A7V8FYN9_9BURK</name>
<dbReference type="FunFam" id="3.30.559.10:FF:000004">
    <property type="entry name" value="Acetyltransferase component of pyruvate dehydrogenase complex"/>
    <property type="match status" value="1"/>
</dbReference>
<dbReference type="Pfam" id="PF00364">
    <property type="entry name" value="Biotin_lipoyl"/>
    <property type="match status" value="2"/>
</dbReference>
<dbReference type="InterPro" id="IPR003016">
    <property type="entry name" value="2-oxoA_DH_lipoyl-BS"/>
</dbReference>
<dbReference type="InterPro" id="IPR011053">
    <property type="entry name" value="Single_hybrid_motif"/>
</dbReference>
<evidence type="ECO:0000256" key="3">
    <source>
        <dbReference type="ARBA" id="ARBA00022679"/>
    </source>
</evidence>
<dbReference type="InterPro" id="IPR036625">
    <property type="entry name" value="E3-bd_dom_sf"/>
</dbReference>
<proteinExistence type="inferred from homology"/>
<evidence type="ECO:0000259" key="10">
    <source>
        <dbReference type="PROSITE" id="PS50968"/>
    </source>
</evidence>
<dbReference type="PANTHER" id="PTHR43178:SF2">
    <property type="entry name" value="DIHYDROLIPOYLLYSINE-RESIDUE ACETYLTRANSFERASE COMPONENT OF PYRUVATE DEHYDROGENASE COMPLEX"/>
    <property type="match status" value="1"/>
</dbReference>
<evidence type="ECO:0000256" key="5">
    <source>
        <dbReference type="ARBA" id="ARBA00022823"/>
    </source>
</evidence>
<dbReference type="PROSITE" id="PS51826">
    <property type="entry name" value="PSBD"/>
    <property type="match status" value="1"/>
</dbReference>
<dbReference type="SUPFAM" id="SSF52777">
    <property type="entry name" value="CoA-dependent acyltransferases"/>
    <property type="match status" value="1"/>
</dbReference>
<sequence length="531" mass="54758">MSQVEVKVPDIGDFKEVEVIEVMVKVGDTIKVDQSLITVESDKASMEIPSSQAGVVKEIKVKVGDKVAEGSLLVIVEADGAGAAPAAAPAQAAAAGGTVEIEVPDIGDFKEVEVIEVMVKVGDTVKAEQSLLTVESDKASMEIPSSHAGVIKELKIKLGDKVAKGSIIATLETTGGAPAAAAPAAAAPAPAVAPAAAAAPAAAPAAEAAPAIATASATSTGGKAHASPSVRKFARELGVDLSRVPATGPKGRILQIDVQNFVKGVMAGSTSVAAAPGKNGSGAGMDLLPWPSLDFSKFGTTELQPLSRIKKISGPNLHRNWVMIPHVTQFDEADVTELEEFRVTSNAAYAKAKSPVKLTMLAFVIKASVSALKKFPAFNSSLDAKGENLILKQFYNIGFAADTPNGLVVPVIKNADQKTISQIATEMGELSAQARDGKLKPADMQGATFTISSLGGIGGTAFTPIINAPEVAILGLSKSITKPVWDGKAFVPRLMLPTSLSYDHRVIDGAMGARFSAYLAEVLGDLRKSLL</sequence>
<keyword evidence="6 9" id="KW-0012">Acyltransferase</keyword>
<dbReference type="InterPro" id="IPR001078">
    <property type="entry name" value="2-oxoacid_DH_actylTfrase"/>
</dbReference>
<dbReference type="GO" id="GO:0004742">
    <property type="term" value="F:dihydrolipoyllysine-residue acetyltransferase activity"/>
    <property type="evidence" value="ECO:0007669"/>
    <property type="project" value="UniProtKB-UniRule"/>
</dbReference>
<evidence type="ECO:0000256" key="6">
    <source>
        <dbReference type="ARBA" id="ARBA00023315"/>
    </source>
</evidence>
<evidence type="ECO:0000313" key="13">
    <source>
        <dbReference type="Proteomes" id="UP000462435"/>
    </source>
</evidence>
<dbReference type="AlphaFoldDB" id="A0A7V8FYN9"/>
<comment type="subunit">
    <text evidence="2 9">Forms a 24-polypeptide structural core with octahedral symmetry.</text>
</comment>
<dbReference type="Gene3D" id="4.10.320.10">
    <property type="entry name" value="E3-binding domain"/>
    <property type="match status" value="1"/>
</dbReference>
<feature type="domain" description="Lipoyl-binding" evidence="10">
    <location>
        <begin position="98"/>
        <end position="172"/>
    </location>
</feature>
<dbReference type="InterPro" id="IPR023213">
    <property type="entry name" value="CAT-like_dom_sf"/>
</dbReference>
<evidence type="ECO:0000313" key="12">
    <source>
        <dbReference type="EMBL" id="KAF1046242.1"/>
    </source>
</evidence>
<evidence type="ECO:0000256" key="2">
    <source>
        <dbReference type="ARBA" id="ARBA00011484"/>
    </source>
</evidence>
<dbReference type="Gene3D" id="2.40.50.100">
    <property type="match status" value="2"/>
</dbReference>
<dbReference type="Gene3D" id="3.30.559.10">
    <property type="entry name" value="Chloramphenicol acetyltransferase-like domain"/>
    <property type="match status" value="1"/>
</dbReference>
<dbReference type="InterPro" id="IPR000089">
    <property type="entry name" value="Biotin_lipoyl"/>
</dbReference>
<reference evidence="13" key="1">
    <citation type="journal article" date="2020" name="MBio">
        <title>Horizontal gene transfer to a defensive symbiont with a reduced genome amongst a multipartite beetle microbiome.</title>
        <authorList>
            <person name="Waterworth S.C."/>
            <person name="Florez L.V."/>
            <person name="Rees E.R."/>
            <person name="Hertweck C."/>
            <person name="Kaltenpoth M."/>
            <person name="Kwan J.C."/>
        </authorList>
    </citation>
    <scope>NUCLEOTIDE SEQUENCE [LARGE SCALE GENOMIC DNA]</scope>
</reference>
<dbReference type="GO" id="GO:0006086">
    <property type="term" value="P:pyruvate decarboxylation to acetyl-CoA"/>
    <property type="evidence" value="ECO:0007669"/>
    <property type="project" value="UniProtKB-UniRule"/>
</dbReference>
<dbReference type="FunFam" id="2.40.50.100:FF:000009">
    <property type="entry name" value="Acetyltransferase component of pyruvate dehydrogenase complex"/>
    <property type="match status" value="2"/>
</dbReference>
<feature type="domain" description="Lipoyl-binding" evidence="10">
    <location>
        <begin position="3"/>
        <end position="77"/>
    </location>
</feature>
<dbReference type="PROSITE" id="PS50968">
    <property type="entry name" value="BIOTINYL_LIPOYL"/>
    <property type="match status" value="2"/>
</dbReference>
<evidence type="ECO:0000256" key="7">
    <source>
        <dbReference type="ARBA" id="ARBA00025211"/>
    </source>
</evidence>
<organism evidence="12 13">
    <name type="scientific">Herbaspirillum frisingense</name>
    <dbReference type="NCBI Taxonomy" id="92645"/>
    <lineage>
        <taxon>Bacteria</taxon>
        <taxon>Pseudomonadati</taxon>
        <taxon>Pseudomonadota</taxon>
        <taxon>Betaproteobacteria</taxon>
        <taxon>Burkholderiales</taxon>
        <taxon>Oxalobacteraceae</taxon>
        <taxon>Herbaspirillum</taxon>
    </lineage>
</organism>
<feature type="domain" description="Peripheral subunit-binding (PSBD)" evidence="11">
    <location>
        <begin position="225"/>
        <end position="262"/>
    </location>
</feature>
<dbReference type="GO" id="GO:0031405">
    <property type="term" value="F:lipoic acid binding"/>
    <property type="evidence" value="ECO:0007669"/>
    <property type="project" value="TreeGrafter"/>
</dbReference>
<dbReference type="EC" id="2.3.1.12" evidence="9"/>
<comment type="similarity">
    <text evidence="1 9">Belongs to the 2-oxoacid dehydrogenase family.</text>
</comment>
<dbReference type="SUPFAM" id="SSF47005">
    <property type="entry name" value="Peripheral subunit-binding domain of 2-oxo acid dehydrogenase complex"/>
    <property type="match status" value="1"/>
</dbReference>
<dbReference type="InterPro" id="IPR004167">
    <property type="entry name" value="PSBD"/>
</dbReference>
<comment type="function">
    <text evidence="7">The pyruvate dehydrogenase complex catalyzes the overall conversion of pyruvate to acetyl-CoA and CO(2). It contains multiple copies of three enzymatic components: pyruvate dehydrogenase (E1), dihydrolipoamide acetyltransferase (E2) and lipoamide dehydrogenase (E3).</text>
</comment>
<dbReference type="PANTHER" id="PTHR43178">
    <property type="entry name" value="DIHYDROLIPOAMIDE ACETYLTRANSFERASE COMPONENT OF PYRUVATE DEHYDROGENASE COMPLEX"/>
    <property type="match status" value="1"/>
</dbReference>
<keyword evidence="3 9" id="KW-0808">Transferase</keyword>
<evidence type="ECO:0000259" key="11">
    <source>
        <dbReference type="PROSITE" id="PS51826"/>
    </source>
</evidence>
<evidence type="ECO:0000256" key="4">
    <source>
        <dbReference type="ARBA" id="ARBA00022737"/>
    </source>
</evidence>
<comment type="caution">
    <text evidence="12">The sequence shown here is derived from an EMBL/GenBank/DDBJ whole genome shotgun (WGS) entry which is preliminary data.</text>
</comment>
<dbReference type="GO" id="GO:0045254">
    <property type="term" value="C:pyruvate dehydrogenase complex"/>
    <property type="evidence" value="ECO:0007669"/>
    <property type="project" value="UniProtKB-UniRule"/>
</dbReference>
<keyword evidence="5 9" id="KW-0450">Lipoyl</keyword>
<comment type="catalytic activity">
    <reaction evidence="8 9">
        <text>N(6)-[(R)-dihydrolipoyl]-L-lysyl-[protein] + acetyl-CoA = N(6)-[(R)-S(8)-acetyldihydrolipoyl]-L-lysyl-[protein] + CoA</text>
        <dbReference type="Rhea" id="RHEA:17017"/>
        <dbReference type="Rhea" id="RHEA-COMP:10475"/>
        <dbReference type="Rhea" id="RHEA-COMP:10478"/>
        <dbReference type="ChEBI" id="CHEBI:57287"/>
        <dbReference type="ChEBI" id="CHEBI:57288"/>
        <dbReference type="ChEBI" id="CHEBI:83100"/>
        <dbReference type="ChEBI" id="CHEBI:83111"/>
        <dbReference type="EC" id="2.3.1.12"/>
    </reaction>
</comment>
<accession>A0A7V8FYN9</accession>
<dbReference type="GO" id="GO:0005737">
    <property type="term" value="C:cytoplasm"/>
    <property type="evidence" value="ECO:0007669"/>
    <property type="project" value="TreeGrafter"/>
</dbReference>
<dbReference type="SUPFAM" id="SSF51230">
    <property type="entry name" value="Single hybrid motif"/>
    <property type="match status" value="2"/>
</dbReference>
<dbReference type="Proteomes" id="UP000462435">
    <property type="component" value="Unassembled WGS sequence"/>
</dbReference>
<dbReference type="EMBL" id="WNDX01000022">
    <property type="protein sequence ID" value="KAF1046242.1"/>
    <property type="molecule type" value="Genomic_DNA"/>
</dbReference>
<dbReference type="Pfam" id="PF00198">
    <property type="entry name" value="2-oxoacid_dh"/>
    <property type="match status" value="1"/>
</dbReference>
<keyword evidence="4" id="KW-0677">Repeat</keyword>
<dbReference type="CDD" id="cd06849">
    <property type="entry name" value="lipoyl_domain"/>
    <property type="match status" value="2"/>
</dbReference>